<comment type="caution">
    <text evidence="3">The sequence shown here is derived from an EMBL/GenBank/DDBJ whole genome shotgun (WGS) entry which is preliminary data.</text>
</comment>
<dbReference type="AlphaFoldDB" id="A0AAV4THE7"/>
<keyword evidence="2" id="KW-0472">Membrane</keyword>
<keyword evidence="2" id="KW-1133">Transmembrane helix</keyword>
<name>A0AAV4THE7_9ARAC</name>
<sequence length="148" mass="16950">MWSGESTLQRINEQICSTERNSTRNNLYNRKKKSAHPVALRSTPSENWDEFRPSNSRHGNPVSGYAEKKEPRIFLDNDQQEFIYDVLLKISVTKRKNVEVIRLVITGIFMGMLGIHVWTVLRGNGKEIGPISCKTRVNVRLSKLVGSH</sequence>
<dbReference type="Proteomes" id="UP001054837">
    <property type="component" value="Unassembled WGS sequence"/>
</dbReference>
<evidence type="ECO:0000313" key="3">
    <source>
        <dbReference type="EMBL" id="GIY44861.1"/>
    </source>
</evidence>
<dbReference type="EMBL" id="BPLQ01009579">
    <property type="protein sequence ID" value="GIY44861.1"/>
    <property type="molecule type" value="Genomic_DNA"/>
</dbReference>
<evidence type="ECO:0000313" key="4">
    <source>
        <dbReference type="Proteomes" id="UP001054837"/>
    </source>
</evidence>
<evidence type="ECO:0000256" key="2">
    <source>
        <dbReference type="SAM" id="Phobius"/>
    </source>
</evidence>
<reference evidence="3 4" key="1">
    <citation type="submission" date="2021-06" db="EMBL/GenBank/DDBJ databases">
        <title>Caerostris darwini draft genome.</title>
        <authorList>
            <person name="Kono N."/>
            <person name="Arakawa K."/>
        </authorList>
    </citation>
    <scope>NUCLEOTIDE SEQUENCE [LARGE SCALE GENOMIC DNA]</scope>
</reference>
<feature type="region of interest" description="Disordered" evidence="1">
    <location>
        <begin position="32"/>
        <end position="64"/>
    </location>
</feature>
<evidence type="ECO:0000256" key="1">
    <source>
        <dbReference type="SAM" id="MobiDB-lite"/>
    </source>
</evidence>
<feature type="transmembrane region" description="Helical" evidence="2">
    <location>
        <begin position="100"/>
        <end position="121"/>
    </location>
</feature>
<gene>
    <name evidence="3" type="ORF">CDAR_240921</name>
</gene>
<organism evidence="3 4">
    <name type="scientific">Caerostris darwini</name>
    <dbReference type="NCBI Taxonomy" id="1538125"/>
    <lineage>
        <taxon>Eukaryota</taxon>
        <taxon>Metazoa</taxon>
        <taxon>Ecdysozoa</taxon>
        <taxon>Arthropoda</taxon>
        <taxon>Chelicerata</taxon>
        <taxon>Arachnida</taxon>
        <taxon>Araneae</taxon>
        <taxon>Araneomorphae</taxon>
        <taxon>Entelegynae</taxon>
        <taxon>Araneoidea</taxon>
        <taxon>Araneidae</taxon>
        <taxon>Caerostris</taxon>
    </lineage>
</organism>
<proteinExistence type="predicted"/>
<accession>A0AAV4THE7</accession>
<keyword evidence="4" id="KW-1185">Reference proteome</keyword>
<protein>
    <submittedName>
        <fullName evidence="3">Uncharacterized protein</fullName>
    </submittedName>
</protein>
<keyword evidence="2" id="KW-0812">Transmembrane</keyword>